<dbReference type="CDD" id="cd00170">
    <property type="entry name" value="SEC14"/>
    <property type="match status" value="1"/>
</dbReference>
<keyword evidence="4" id="KW-1185">Reference proteome</keyword>
<reference evidence="3 4" key="1">
    <citation type="submission" date="2015-12" db="EMBL/GenBank/DDBJ databases">
        <title>The genome of Folsomia candida.</title>
        <authorList>
            <person name="Faddeeva A."/>
            <person name="Derks M.F."/>
            <person name="Anvar Y."/>
            <person name="Smit S."/>
            <person name="Van Straalen N."/>
            <person name="Roelofs D."/>
        </authorList>
    </citation>
    <scope>NUCLEOTIDE SEQUENCE [LARGE SCALE GENOMIC DNA]</scope>
    <source>
        <strain evidence="3 4">VU population</strain>
        <tissue evidence="3">Whole body</tissue>
    </source>
</reference>
<dbReference type="SMART" id="SM01100">
    <property type="entry name" value="CRAL_TRIO_N"/>
    <property type="match status" value="1"/>
</dbReference>
<dbReference type="InterPro" id="IPR036865">
    <property type="entry name" value="CRAL-TRIO_dom_sf"/>
</dbReference>
<dbReference type="SUPFAM" id="SSF52087">
    <property type="entry name" value="CRAL/TRIO domain"/>
    <property type="match status" value="1"/>
</dbReference>
<dbReference type="Pfam" id="PF03765">
    <property type="entry name" value="CRAL_TRIO_N"/>
    <property type="match status" value="1"/>
</dbReference>
<proteinExistence type="predicted"/>
<dbReference type="PANTHER" id="PTHR23324:SF83">
    <property type="entry name" value="SEC14-LIKE PROTEIN 2"/>
    <property type="match status" value="1"/>
</dbReference>
<dbReference type="InterPro" id="IPR051064">
    <property type="entry name" value="SEC14/CRAL-TRIO_domain"/>
</dbReference>
<dbReference type="InterPro" id="IPR001251">
    <property type="entry name" value="CRAL-TRIO_dom"/>
</dbReference>
<dbReference type="AlphaFoldDB" id="A0A226EP62"/>
<dbReference type="Proteomes" id="UP000198287">
    <property type="component" value="Unassembled WGS sequence"/>
</dbReference>
<sequence>MLTITTLSLFILFSTCGGISFEEDLTISIKEKNALDELRDRVLPELTHDYMKKDIFLVRWLRARNFDVDAAEKMLLKSLKWRNTNSIDSIGTEDWSLFERNFPYSVDSVNKKGQPLLIISPSTPWDIRSILLTKDGPRLTRWMIKMLEDATARIREEQSAGRNVTRFSMVNTLENFNLVESGCLRCLSVFTAFTNNYEEHYPQTMDQMVLVNTPDIFDGVLRLIRPLLSPSTRQSLKIMGGNKSKWQSQLLNEVDADQLPIDLGGNKPDDF</sequence>
<organism evidence="3 4">
    <name type="scientific">Folsomia candida</name>
    <name type="common">Springtail</name>
    <dbReference type="NCBI Taxonomy" id="158441"/>
    <lineage>
        <taxon>Eukaryota</taxon>
        <taxon>Metazoa</taxon>
        <taxon>Ecdysozoa</taxon>
        <taxon>Arthropoda</taxon>
        <taxon>Hexapoda</taxon>
        <taxon>Collembola</taxon>
        <taxon>Entomobryomorpha</taxon>
        <taxon>Isotomoidea</taxon>
        <taxon>Isotomidae</taxon>
        <taxon>Proisotominae</taxon>
        <taxon>Folsomia</taxon>
    </lineage>
</organism>
<dbReference type="SMART" id="SM00516">
    <property type="entry name" value="SEC14"/>
    <property type="match status" value="1"/>
</dbReference>
<dbReference type="OrthoDB" id="75724at2759"/>
<evidence type="ECO:0000256" key="1">
    <source>
        <dbReference type="SAM" id="SignalP"/>
    </source>
</evidence>
<feature type="signal peptide" evidence="1">
    <location>
        <begin position="1"/>
        <end position="18"/>
    </location>
</feature>
<protein>
    <recommendedName>
        <fullName evidence="2">CRAL-TRIO domain-containing protein</fullName>
    </recommendedName>
</protein>
<dbReference type="PANTHER" id="PTHR23324">
    <property type="entry name" value="SEC14 RELATED PROTEIN"/>
    <property type="match status" value="1"/>
</dbReference>
<comment type="caution">
    <text evidence="3">The sequence shown here is derived from an EMBL/GenBank/DDBJ whole genome shotgun (WGS) entry which is preliminary data.</text>
</comment>
<dbReference type="SUPFAM" id="SSF46938">
    <property type="entry name" value="CRAL/TRIO N-terminal domain"/>
    <property type="match status" value="1"/>
</dbReference>
<dbReference type="PRINTS" id="PR00180">
    <property type="entry name" value="CRETINALDHBP"/>
</dbReference>
<keyword evidence="1" id="KW-0732">Signal</keyword>
<dbReference type="EMBL" id="LNIX01000003">
    <property type="protein sequence ID" value="OXA58601.1"/>
    <property type="molecule type" value="Genomic_DNA"/>
</dbReference>
<dbReference type="InterPro" id="IPR011074">
    <property type="entry name" value="CRAL/TRIO_N_dom"/>
</dbReference>
<evidence type="ECO:0000313" key="4">
    <source>
        <dbReference type="Proteomes" id="UP000198287"/>
    </source>
</evidence>
<feature type="chain" id="PRO_5012533619" description="CRAL-TRIO domain-containing protein" evidence="1">
    <location>
        <begin position="19"/>
        <end position="271"/>
    </location>
</feature>
<dbReference type="InterPro" id="IPR036273">
    <property type="entry name" value="CRAL/TRIO_N_dom_sf"/>
</dbReference>
<evidence type="ECO:0000313" key="3">
    <source>
        <dbReference type="EMBL" id="OXA58601.1"/>
    </source>
</evidence>
<gene>
    <name evidence="3" type="ORF">Fcan01_06739</name>
</gene>
<dbReference type="PROSITE" id="PS50191">
    <property type="entry name" value="CRAL_TRIO"/>
    <property type="match status" value="1"/>
</dbReference>
<dbReference type="GO" id="GO:0005737">
    <property type="term" value="C:cytoplasm"/>
    <property type="evidence" value="ECO:0007669"/>
    <property type="project" value="TreeGrafter"/>
</dbReference>
<dbReference type="OMA" id="NRIDTIM"/>
<dbReference type="Gene3D" id="3.40.525.10">
    <property type="entry name" value="CRAL-TRIO lipid binding domain"/>
    <property type="match status" value="1"/>
</dbReference>
<feature type="domain" description="CRAL-TRIO" evidence="2">
    <location>
        <begin position="94"/>
        <end position="271"/>
    </location>
</feature>
<dbReference type="Pfam" id="PF00650">
    <property type="entry name" value="CRAL_TRIO"/>
    <property type="match status" value="1"/>
</dbReference>
<evidence type="ECO:0000259" key="2">
    <source>
        <dbReference type="PROSITE" id="PS50191"/>
    </source>
</evidence>
<accession>A0A226EP62</accession>
<name>A0A226EP62_FOLCA</name>